<gene>
    <name evidence="1" type="ORF">MNBD_BACTEROID05-994</name>
</gene>
<dbReference type="EMBL" id="UOEN01000024">
    <property type="protein sequence ID" value="VAW11549.1"/>
    <property type="molecule type" value="Genomic_DNA"/>
</dbReference>
<organism evidence="1">
    <name type="scientific">hydrothermal vent metagenome</name>
    <dbReference type="NCBI Taxonomy" id="652676"/>
    <lineage>
        <taxon>unclassified sequences</taxon>
        <taxon>metagenomes</taxon>
        <taxon>ecological metagenomes</taxon>
    </lineage>
</organism>
<accession>A0A3B0THA7</accession>
<evidence type="ECO:0000313" key="1">
    <source>
        <dbReference type="EMBL" id="VAW11549.1"/>
    </source>
</evidence>
<sequence length="88" mass="10178">MAEQFYISVFDYAELVLFVQAKMKKIPEIEEEIEIDFNDPNTIFIEGVWGEDDEMSGVFSFTVQKHSQAVEEYNGLPVVECQLAHEEL</sequence>
<proteinExistence type="predicted"/>
<name>A0A3B0THA7_9ZZZZ</name>
<reference evidence="1" key="1">
    <citation type="submission" date="2018-06" db="EMBL/GenBank/DDBJ databases">
        <authorList>
            <person name="Zhirakovskaya E."/>
        </authorList>
    </citation>
    <scope>NUCLEOTIDE SEQUENCE</scope>
</reference>
<dbReference type="AlphaFoldDB" id="A0A3B0THA7"/>
<protein>
    <submittedName>
        <fullName evidence="1">Uncharacterized protein</fullName>
    </submittedName>
</protein>